<protein>
    <recommendedName>
        <fullName evidence="6">Na(+)/H(+) antiporter NhaA</fullName>
    </recommendedName>
    <alternativeName>
        <fullName evidence="6">Sodium/proton antiporter NhaA</fullName>
    </alternativeName>
</protein>
<dbReference type="Pfam" id="PF06965">
    <property type="entry name" value="Na_H_antiport_1"/>
    <property type="match status" value="1"/>
</dbReference>
<feature type="transmembrane region" description="Helical" evidence="6">
    <location>
        <begin position="75"/>
        <end position="93"/>
    </location>
</feature>
<evidence type="ECO:0000313" key="8">
    <source>
        <dbReference type="Proteomes" id="UP000319499"/>
    </source>
</evidence>
<feature type="transmembrane region" description="Helical" evidence="6">
    <location>
        <begin position="296"/>
        <end position="318"/>
    </location>
</feature>
<keyword evidence="6" id="KW-0406">Ion transport</keyword>
<dbReference type="EMBL" id="SELH01000011">
    <property type="protein sequence ID" value="TWP30701.1"/>
    <property type="molecule type" value="Genomic_DNA"/>
</dbReference>
<gene>
    <name evidence="6 7" type="primary">nhaA</name>
    <name evidence="7" type="ORF">ETU09_01480</name>
</gene>
<comment type="catalytic activity">
    <reaction evidence="6">
        <text>Na(+)(in) + 2 H(+)(out) = Na(+)(out) + 2 H(+)(in)</text>
        <dbReference type="Rhea" id="RHEA:29251"/>
        <dbReference type="ChEBI" id="CHEBI:15378"/>
        <dbReference type="ChEBI" id="CHEBI:29101"/>
    </reaction>
</comment>
<feature type="transmembrane region" description="Helical" evidence="6">
    <location>
        <begin position="339"/>
        <end position="358"/>
    </location>
</feature>
<keyword evidence="6" id="KW-0813">Transport</keyword>
<evidence type="ECO:0000313" key="7">
    <source>
        <dbReference type="EMBL" id="TWP30701.1"/>
    </source>
</evidence>
<comment type="similarity">
    <text evidence="6">Belongs to the NhaA Na(+)/H(+) (TC 2.A.33) antiporter family.</text>
</comment>
<dbReference type="PANTHER" id="PTHR30341">
    <property type="entry name" value="SODIUM ION/PROTON ANTIPORTER NHAA-RELATED"/>
    <property type="match status" value="1"/>
</dbReference>
<keyword evidence="6" id="KW-0050">Antiport</keyword>
<sequence length="398" mass="43823">MKRINKLFNDFLEDEKTAGIILIICTIISLIIANSIFQNSYLEFWKTPIRLQFGDFNFFNHHGEPLSLDTFINDALMTVFFLMVGLELAREIYIGELSNVKQALLPIMAALGGILIPAGIYAYFNYNTETASGTGIPMATDIAFALGVLSLLGKRIPLALRVFLTALAVIDDLGAIIVIALFYTQDLSMFSLGTALGIWAILLILNLLKVKSLIPYIIGGIIMWYFMLNSGVHATITGVLLAFVIPFGDGGKNTKSYQLLSALHHPVSFLILPVFALANTAIVIDSGFPELFSQPYTLGIFLGLVVGKPLGIFLFTFIACKSKLCVLPSQIGWKQLMGVGFLGGIGFTMSIFITLLAFDPVMHYDYINNAKFMILISSLCAAILGFTYLNFIYRKKNI</sequence>
<organism evidence="7 8">
    <name type="scientific">Apibacter muscae</name>
    <dbReference type="NCBI Taxonomy" id="2509004"/>
    <lineage>
        <taxon>Bacteria</taxon>
        <taxon>Pseudomonadati</taxon>
        <taxon>Bacteroidota</taxon>
        <taxon>Flavobacteriia</taxon>
        <taxon>Flavobacteriales</taxon>
        <taxon>Weeksellaceae</taxon>
        <taxon>Apibacter</taxon>
    </lineage>
</organism>
<comment type="subcellular location">
    <subcellularLocation>
        <location evidence="1">Cell inner membrane</location>
        <topology evidence="1">Multi-pass membrane protein</topology>
    </subcellularLocation>
    <subcellularLocation>
        <location evidence="6">Cell membrane</location>
        <topology evidence="6">Multi-pass membrane protein</topology>
    </subcellularLocation>
</comment>
<dbReference type="InterPro" id="IPR023171">
    <property type="entry name" value="Na/H_antiporter_dom_sf"/>
</dbReference>
<dbReference type="GO" id="GO:0006885">
    <property type="term" value="P:regulation of pH"/>
    <property type="evidence" value="ECO:0007669"/>
    <property type="project" value="UniProtKB-UniRule"/>
</dbReference>
<evidence type="ECO:0000256" key="4">
    <source>
        <dbReference type="ARBA" id="ARBA00022989"/>
    </source>
</evidence>
<feature type="transmembrane region" description="Helical" evidence="6">
    <location>
        <begin position="105"/>
        <end position="124"/>
    </location>
</feature>
<evidence type="ECO:0000256" key="2">
    <source>
        <dbReference type="ARBA" id="ARBA00022475"/>
    </source>
</evidence>
<keyword evidence="6" id="KW-0739">Sodium transport</keyword>
<feature type="transmembrane region" description="Helical" evidence="6">
    <location>
        <begin position="136"/>
        <end position="153"/>
    </location>
</feature>
<feature type="transmembrane region" description="Helical" evidence="6">
    <location>
        <begin position="213"/>
        <end position="228"/>
    </location>
</feature>
<keyword evidence="2 6" id="KW-1003">Cell membrane</keyword>
<feature type="transmembrane region" description="Helical" evidence="6">
    <location>
        <begin position="234"/>
        <end position="251"/>
    </location>
</feature>
<keyword evidence="3 6" id="KW-0812">Transmembrane</keyword>
<comment type="function">
    <text evidence="6">Na(+)/H(+) antiporter that extrudes sodium in exchange for external protons.</text>
</comment>
<dbReference type="RefSeq" id="WP_146261354.1">
    <property type="nucleotide sequence ID" value="NZ_SELG01000027.1"/>
</dbReference>
<dbReference type="NCBIfam" id="TIGR00773">
    <property type="entry name" value="NhaA"/>
    <property type="match status" value="1"/>
</dbReference>
<dbReference type="NCBIfam" id="NF007112">
    <property type="entry name" value="PRK09561.1"/>
    <property type="match status" value="1"/>
</dbReference>
<dbReference type="OrthoDB" id="9808135at2"/>
<dbReference type="Proteomes" id="UP000319499">
    <property type="component" value="Unassembled WGS sequence"/>
</dbReference>
<evidence type="ECO:0000256" key="3">
    <source>
        <dbReference type="ARBA" id="ARBA00022692"/>
    </source>
</evidence>
<accession>A0A563DL78</accession>
<feature type="transmembrane region" description="Helical" evidence="6">
    <location>
        <begin position="370"/>
        <end position="393"/>
    </location>
</feature>
<evidence type="ECO:0000256" key="6">
    <source>
        <dbReference type="HAMAP-Rule" id="MF_01844"/>
    </source>
</evidence>
<dbReference type="PANTHER" id="PTHR30341:SF0">
    <property type="entry name" value="NA(+)_H(+) ANTIPORTER NHAA"/>
    <property type="match status" value="1"/>
</dbReference>
<keyword evidence="4 6" id="KW-1133">Transmembrane helix</keyword>
<evidence type="ECO:0000256" key="1">
    <source>
        <dbReference type="ARBA" id="ARBA00004429"/>
    </source>
</evidence>
<keyword evidence="5 6" id="KW-0472">Membrane</keyword>
<feature type="transmembrane region" description="Helical" evidence="6">
    <location>
        <begin position="263"/>
        <end position="284"/>
    </location>
</feature>
<dbReference type="InterPro" id="IPR004670">
    <property type="entry name" value="NhaA"/>
</dbReference>
<feature type="transmembrane region" description="Helical" evidence="6">
    <location>
        <begin position="189"/>
        <end position="208"/>
    </location>
</feature>
<dbReference type="AlphaFoldDB" id="A0A563DL78"/>
<dbReference type="HAMAP" id="MF_01844">
    <property type="entry name" value="NhaA"/>
    <property type="match status" value="1"/>
</dbReference>
<feature type="transmembrane region" description="Helical" evidence="6">
    <location>
        <begin position="20"/>
        <end position="37"/>
    </location>
</feature>
<dbReference type="GO" id="GO:0015385">
    <property type="term" value="F:sodium:proton antiporter activity"/>
    <property type="evidence" value="ECO:0007669"/>
    <property type="project" value="UniProtKB-UniRule"/>
</dbReference>
<dbReference type="NCBIfam" id="NF007111">
    <property type="entry name" value="PRK09560.1"/>
    <property type="match status" value="1"/>
</dbReference>
<dbReference type="GO" id="GO:0005886">
    <property type="term" value="C:plasma membrane"/>
    <property type="evidence" value="ECO:0007669"/>
    <property type="project" value="UniProtKB-SubCell"/>
</dbReference>
<proteinExistence type="inferred from homology"/>
<dbReference type="Gene3D" id="1.20.1530.10">
    <property type="entry name" value="Na+/H+ antiporter like domain"/>
    <property type="match status" value="1"/>
</dbReference>
<feature type="transmembrane region" description="Helical" evidence="6">
    <location>
        <begin position="160"/>
        <end position="183"/>
    </location>
</feature>
<name>A0A563DL78_9FLAO</name>
<reference evidence="7 8" key="1">
    <citation type="submission" date="2019-02" db="EMBL/GenBank/DDBJ databases">
        <title>Apibacter muscae sp. nov.: a novel member of the house fly microbiota.</title>
        <authorList>
            <person name="Park R."/>
        </authorList>
    </citation>
    <scope>NUCLEOTIDE SEQUENCE [LARGE SCALE GENOMIC DNA]</scope>
    <source>
        <strain evidence="7 8">AL1</strain>
    </source>
</reference>
<keyword evidence="8" id="KW-1185">Reference proteome</keyword>
<comment type="caution">
    <text evidence="7">The sequence shown here is derived from an EMBL/GenBank/DDBJ whole genome shotgun (WGS) entry which is preliminary data.</text>
</comment>
<keyword evidence="6" id="KW-0915">Sodium</keyword>
<evidence type="ECO:0000256" key="5">
    <source>
        <dbReference type="ARBA" id="ARBA00023136"/>
    </source>
</evidence>